<dbReference type="InterPro" id="IPR023214">
    <property type="entry name" value="HAD_sf"/>
</dbReference>
<dbReference type="CDD" id="cd02603">
    <property type="entry name" value="HAD_sEH-N_like"/>
    <property type="match status" value="1"/>
</dbReference>
<proteinExistence type="predicted"/>
<dbReference type="Pfam" id="PF00702">
    <property type="entry name" value="Hydrolase"/>
    <property type="match status" value="1"/>
</dbReference>
<dbReference type="Gene3D" id="3.40.50.1000">
    <property type="entry name" value="HAD superfamily/HAD-like"/>
    <property type="match status" value="1"/>
</dbReference>
<dbReference type="SFLD" id="SFLDS00003">
    <property type="entry name" value="Haloacid_Dehalogenase"/>
    <property type="match status" value="1"/>
</dbReference>
<dbReference type="InterPro" id="IPR036412">
    <property type="entry name" value="HAD-like_sf"/>
</dbReference>
<comment type="caution">
    <text evidence="1">The sequence shown here is derived from an EMBL/GenBank/DDBJ whole genome shotgun (WGS) entry which is preliminary data.</text>
</comment>
<reference evidence="1" key="1">
    <citation type="submission" date="2019-08" db="EMBL/GenBank/DDBJ databases">
        <authorList>
            <person name="Kucharzyk K."/>
            <person name="Murdoch R.W."/>
            <person name="Higgins S."/>
            <person name="Loffler F."/>
        </authorList>
    </citation>
    <scope>NUCLEOTIDE SEQUENCE</scope>
</reference>
<dbReference type="SUPFAM" id="SSF56784">
    <property type="entry name" value="HAD-like"/>
    <property type="match status" value="1"/>
</dbReference>
<dbReference type="AlphaFoldDB" id="A0A644V1M8"/>
<name>A0A644V1M8_9ZZZZ</name>
<dbReference type="Gene3D" id="1.10.150.240">
    <property type="entry name" value="Putative phosphatase, domain 2"/>
    <property type="match status" value="1"/>
</dbReference>
<protein>
    <submittedName>
        <fullName evidence="1">D-ribitol-5-phosphate phosphatase</fullName>
        <ecNumber evidence="1">3.1.3.-</ecNumber>
    </submittedName>
</protein>
<dbReference type="EMBL" id="VSSQ01000202">
    <property type="protein sequence ID" value="MPL85239.1"/>
    <property type="molecule type" value="Genomic_DNA"/>
</dbReference>
<dbReference type="EC" id="3.1.3.-" evidence="1"/>
<keyword evidence="1" id="KW-0378">Hydrolase</keyword>
<dbReference type="InterPro" id="IPR006439">
    <property type="entry name" value="HAD-SF_hydro_IA"/>
</dbReference>
<sequence>MIKNIIFDLGGVLVRLDKDLCIKAFAEIGHPDFGRIINEYFQEGFFMDYEKGLISTEEFRDKVRENMETFASDIEIDKAMAAFLPELPLNKLKALQNYSKNYRIFLLSNTNPIAVETVKPMFLLGGQEMSDYFEKMYLSFEMKCAKPDPKIFSMLLEDAGINPEESLFVDDSITNLEAASEFGIKTAHIIQENDLMNDLKPFLC</sequence>
<organism evidence="1">
    <name type="scientific">bioreactor metagenome</name>
    <dbReference type="NCBI Taxonomy" id="1076179"/>
    <lineage>
        <taxon>unclassified sequences</taxon>
        <taxon>metagenomes</taxon>
        <taxon>ecological metagenomes</taxon>
    </lineage>
</organism>
<dbReference type="GO" id="GO:0016787">
    <property type="term" value="F:hydrolase activity"/>
    <property type="evidence" value="ECO:0007669"/>
    <property type="project" value="UniProtKB-KW"/>
</dbReference>
<dbReference type="PANTHER" id="PTHR43611">
    <property type="entry name" value="ALPHA-D-GLUCOSE 1-PHOSPHATE PHOSPHATASE"/>
    <property type="match status" value="1"/>
</dbReference>
<dbReference type="SFLD" id="SFLDG01129">
    <property type="entry name" value="C1.5:_HAD__Beta-PGM__Phosphata"/>
    <property type="match status" value="1"/>
</dbReference>
<accession>A0A644V1M8</accession>
<evidence type="ECO:0000313" key="1">
    <source>
        <dbReference type="EMBL" id="MPL85239.1"/>
    </source>
</evidence>
<gene>
    <name evidence="1" type="ORF">SDC9_31207</name>
</gene>
<dbReference type="InterPro" id="IPR023198">
    <property type="entry name" value="PGP-like_dom2"/>
</dbReference>
<dbReference type="PANTHER" id="PTHR43611:SF3">
    <property type="entry name" value="FLAVIN MONONUCLEOTIDE HYDROLASE 1, CHLOROPLATIC"/>
    <property type="match status" value="1"/>
</dbReference>
<dbReference type="NCBIfam" id="TIGR01509">
    <property type="entry name" value="HAD-SF-IA-v3"/>
    <property type="match status" value="1"/>
</dbReference>